<dbReference type="AlphaFoldDB" id="A0A0P0R523"/>
<protein>
    <submittedName>
        <fullName evidence="1">Uncharacterized protein</fullName>
    </submittedName>
</protein>
<gene>
    <name evidence="1" type="ORF">K788_0005942</name>
</gene>
<sequence length="126" mass="14619">MFYLGPLYDGSHENRKYTYLFWQSLRQPVCLSLQEPRMFIPARHFTFGTRRHFTEVTPREIEDITEAMQVARLAWIEAGLRLSLMSTDSDMRAVLGKVALLGGYQQTDMRQPTQVVVRAVRHGDLT</sequence>
<accession>A0A0P0R523</accession>
<evidence type="ECO:0000313" key="1">
    <source>
        <dbReference type="EMBL" id="ALL62886.1"/>
    </source>
</evidence>
<dbReference type="EMBL" id="CP012746">
    <property type="protein sequence ID" value="ALL62886.1"/>
    <property type="molecule type" value="Genomic_DNA"/>
</dbReference>
<name>A0A0P0R523_9BURK</name>
<evidence type="ECO:0000313" key="2">
    <source>
        <dbReference type="Proteomes" id="UP000019146"/>
    </source>
</evidence>
<reference evidence="1 2" key="1">
    <citation type="journal article" date="2014" name="Genome Announc.">
        <title>Draft Genome Sequence of the Haloacid-Degrading Burkholderia caribensis Strain MBA4.</title>
        <authorList>
            <person name="Pan Y."/>
            <person name="Kong K.F."/>
            <person name="Tsang J.S."/>
        </authorList>
    </citation>
    <scope>NUCLEOTIDE SEQUENCE [LARGE SCALE GENOMIC DNA]</scope>
    <source>
        <strain evidence="1 2">MBA4</strain>
    </source>
</reference>
<dbReference type="Proteomes" id="UP000019146">
    <property type="component" value="Chromosome 1"/>
</dbReference>
<dbReference type="KEGG" id="bcai:K788_0005942"/>
<proteinExistence type="predicted"/>
<organism evidence="1 2">
    <name type="scientific">Paraburkholderia caribensis MBA4</name>
    <dbReference type="NCBI Taxonomy" id="1323664"/>
    <lineage>
        <taxon>Bacteria</taxon>
        <taxon>Pseudomonadati</taxon>
        <taxon>Pseudomonadota</taxon>
        <taxon>Betaproteobacteria</taxon>
        <taxon>Burkholderiales</taxon>
        <taxon>Burkholderiaceae</taxon>
        <taxon>Paraburkholderia</taxon>
    </lineage>
</organism>